<reference evidence="3 4" key="1">
    <citation type="submission" date="2020-05" db="EMBL/GenBank/DDBJ databases">
        <title>Whole Genome Sequences of Enterobacteriales Associated with the International Space Station.</title>
        <authorList>
            <person name="Bharadwaj A."/>
            <person name="Daudu R."/>
            <person name="Singh N."/>
            <person name="Wood J."/>
            <person name="Debieu M."/>
            <person name="Mason C."/>
            <person name="Wang C."/>
            <person name="Venkateswaran K."/>
        </authorList>
    </citation>
    <scope>NUCLEOTIDE SEQUENCE [LARGE SCALE GENOMIC DNA]</scope>
    <source>
        <strain evidence="3 4">IF5SW-B1</strain>
    </source>
</reference>
<sequence>MIKVLHFYKTYYPDSFGGIEQVIFQLAEGSAKYDVESTVLSLTQHETCMDAIVASHKCHRIQADFSVASSPFSLNAMRVFKKLAREADVIHYHFPWPYMDMVHFLCKVNKPTVVSYHSDIVRQKKLLRLYSPLMHKFMSSVNTIVATSPNYVATSPVLKKYAEKVRVIPIGIDQAGYVLPSNDALQAWREKLPERFFLFIGTLRYYKGLHILLEANAGNNYPVVIVGSGPIERELQVQAEKLGLKNVFFLGALEDADKIALLDLCFAMVFPSHLRSEAFGISLLEGAMFSKPLISSEIGTGTSWINIHNETGIVVPPSDPSALCMAMESLWNNPAQAKIYGEHAYQRYLELFTGDKMVSSYVDLYNSLI</sequence>
<dbReference type="GO" id="GO:0016757">
    <property type="term" value="F:glycosyltransferase activity"/>
    <property type="evidence" value="ECO:0007669"/>
    <property type="project" value="InterPro"/>
</dbReference>
<dbReference type="SUPFAM" id="SSF53756">
    <property type="entry name" value="UDP-Glycosyltransferase/glycogen phosphorylase"/>
    <property type="match status" value="1"/>
</dbReference>
<dbReference type="CDD" id="cd03795">
    <property type="entry name" value="GT4_WfcD-like"/>
    <property type="match status" value="1"/>
</dbReference>
<dbReference type="Pfam" id="PF00534">
    <property type="entry name" value="Glycos_transf_1"/>
    <property type="match status" value="1"/>
</dbReference>
<dbReference type="EMBL" id="JABWPM010000019">
    <property type="protein sequence ID" value="NUY97990.1"/>
    <property type="molecule type" value="Genomic_DNA"/>
</dbReference>
<evidence type="ECO:0000259" key="2">
    <source>
        <dbReference type="Pfam" id="PF13439"/>
    </source>
</evidence>
<dbReference type="GO" id="GO:1901135">
    <property type="term" value="P:carbohydrate derivative metabolic process"/>
    <property type="evidence" value="ECO:0007669"/>
    <property type="project" value="UniProtKB-ARBA"/>
</dbReference>
<gene>
    <name evidence="3" type="ORF">HU668_16150</name>
</gene>
<dbReference type="InterPro" id="IPR028098">
    <property type="entry name" value="Glyco_trans_4-like_N"/>
</dbReference>
<dbReference type="PANTHER" id="PTHR12526:SF627">
    <property type="entry name" value="D-RHAMNOSYLTRANSFERASE WBPZ"/>
    <property type="match status" value="1"/>
</dbReference>
<dbReference type="GeneID" id="57346685"/>
<protein>
    <submittedName>
        <fullName evidence="3">Glycosyltransferase</fullName>
    </submittedName>
</protein>
<evidence type="ECO:0000259" key="1">
    <source>
        <dbReference type="Pfam" id="PF00534"/>
    </source>
</evidence>
<organism evidence="3 4">
    <name type="scientific">Pantoea brenneri</name>
    <dbReference type="NCBI Taxonomy" id="472694"/>
    <lineage>
        <taxon>Bacteria</taxon>
        <taxon>Pseudomonadati</taxon>
        <taxon>Pseudomonadota</taxon>
        <taxon>Gammaproteobacteria</taxon>
        <taxon>Enterobacterales</taxon>
        <taxon>Erwiniaceae</taxon>
        <taxon>Pantoea</taxon>
    </lineage>
</organism>
<keyword evidence="3" id="KW-0808">Transferase</keyword>
<evidence type="ECO:0000313" key="4">
    <source>
        <dbReference type="Proteomes" id="UP000566985"/>
    </source>
</evidence>
<dbReference type="Gene3D" id="3.40.50.2000">
    <property type="entry name" value="Glycogen Phosphorylase B"/>
    <property type="match status" value="2"/>
</dbReference>
<accession>A0A7Y6NG94</accession>
<feature type="domain" description="Glycosyl transferase family 1" evidence="1">
    <location>
        <begin position="187"/>
        <end position="347"/>
    </location>
</feature>
<name>A0A7Y6NG94_9GAMM</name>
<proteinExistence type="predicted"/>
<dbReference type="RefSeq" id="WP_084227853.1">
    <property type="nucleotide sequence ID" value="NZ_CAUQFK010000036.1"/>
</dbReference>
<dbReference type="AlphaFoldDB" id="A0A7Y6NG94"/>
<evidence type="ECO:0000313" key="3">
    <source>
        <dbReference type="EMBL" id="NUY97990.1"/>
    </source>
</evidence>
<comment type="caution">
    <text evidence="3">The sequence shown here is derived from an EMBL/GenBank/DDBJ whole genome shotgun (WGS) entry which is preliminary data.</text>
</comment>
<dbReference type="Pfam" id="PF13439">
    <property type="entry name" value="Glyco_transf_4"/>
    <property type="match status" value="1"/>
</dbReference>
<feature type="domain" description="Glycosyltransferase subfamily 4-like N-terminal" evidence="2">
    <location>
        <begin position="16"/>
        <end position="173"/>
    </location>
</feature>
<dbReference type="InterPro" id="IPR001296">
    <property type="entry name" value="Glyco_trans_1"/>
</dbReference>
<dbReference type="Proteomes" id="UP000566985">
    <property type="component" value="Unassembled WGS sequence"/>
</dbReference>
<dbReference type="PANTHER" id="PTHR12526">
    <property type="entry name" value="GLYCOSYLTRANSFERASE"/>
    <property type="match status" value="1"/>
</dbReference>